<evidence type="ECO:0000313" key="2">
    <source>
        <dbReference type="EMBL" id="GEN09729.1"/>
    </source>
</evidence>
<feature type="compositionally biased region" description="Basic and acidic residues" evidence="1">
    <location>
        <begin position="7"/>
        <end position="21"/>
    </location>
</feature>
<dbReference type="AlphaFoldDB" id="A0A511T6E2"/>
<protein>
    <submittedName>
        <fullName evidence="2">Uncharacterized protein</fullName>
    </submittedName>
</protein>
<feature type="region of interest" description="Disordered" evidence="1">
    <location>
        <begin position="37"/>
        <end position="68"/>
    </location>
</feature>
<evidence type="ECO:0000313" key="3">
    <source>
        <dbReference type="Proteomes" id="UP000321514"/>
    </source>
</evidence>
<feature type="region of interest" description="Disordered" evidence="1">
    <location>
        <begin position="1"/>
        <end position="21"/>
    </location>
</feature>
<dbReference type="EMBL" id="BJXR01000035">
    <property type="protein sequence ID" value="GEN09729.1"/>
    <property type="molecule type" value="Genomic_DNA"/>
</dbReference>
<proteinExistence type="predicted"/>
<gene>
    <name evidence="2" type="ORF">MFU01_47660</name>
</gene>
<reference evidence="2 3" key="1">
    <citation type="submission" date="2019-07" db="EMBL/GenBank/DDBJ databases">
        <title>Whole genome shotgun sequence of Myxococcus fulvus NBRC 100333.</title>
        <authorList>
            <person name="Hosoyama A."/>
            <person name="Uohara A."/>
            <person name="Ohji S."/>
            <person name="Ichikawa N."/>
        </authorList>
    </citation>
    <scope>NUCLEOTIDE SEQUENCE [LARGE SCALE GENOMIC DNA]</scope>
    <source>
        <strain evidence="2 3">NBRC 100333</strain>
    </source>
</reference>
<comment type="caution">
    <text evidence="2">The sequence shown here is derived from an EMBL/GenBank/DDBJ whole genome shotgun (WGS) entry which is preliminary data.</text>
</comment>
<feature type="compositionally biased region" description="Basic and acidic residues" evidence="1">
    <location>
        <begin position="57"/>
        <end position="68"/>
    </location>
</feature>
<dbReference type="Proteomes" id="UP000321514">
    <property type="component" value="Unassembled WGS sequence"/>
</dbReference>
<sequence length="68" mass="7397">MSGRQEFLADRSQDREAAEESARWAFPLAQDLSPEVAVASVRPESPSARGPSPAEAEAFRPRRAEAAE</sequence>
<accession>A0A511T6E2</accession>
<organism evidence="2 3">
    <name type="scientific">Myxococcus fulvus</name>
    <dbReference type="NCBI Taxonomy" id="33"/>
    <lineage>
        <taxon>Bacteria</taxon>
        <taxon>Pseudomonadati</taxon>
        <taxon>Myxococcota</taxon>
        <taxon>Myxococcia</taxon>
        <taxon>Myxococcales</taxon>
        <taxon>Cystobacterineae</taxon>
        <taxon>Myxococcaceae</taxon>
        <taxon>Myxococcus</taxon>
    </lineage>
</organism>
<evidence type="ECO:0000256" key="1">
    <source>
        <dbReference type="SAM" id="MobiDB-lite"/>
    </source>
</evidence>
<name>A0A511T6E2_MYXFU</name>